<dbReference type="EMBL" id="LN614830">
    <property type="protein sequence ID" value="CEG61619.1"/>
    <property type="molecule type" value="Genomic_DNA"/>
</dbReference>
<sequence length="39" mass="4455">MARFVDPLARYSDGSLLRANHFNFTSHHSNSGFIPKLYS</sequence>
<organism evidence="1 2">
    <name type="scientific">Legionella micdadei</name>
    <name type="common">Tatlockia micdadei</name>
    <dbReference type="NCBI Taxonomy" id="451"/>
    <lineage>
        <taxon>Bacteria</taxon>
        <taxon>Pseudomonadati</taxon>
        <taxon>Pseudomonadota</taxon>
        <taxon>Gammaproteobacteria</taxon>
        <taxon>Legionellales</taxon>
        <taxon>Legionellaceae</taxon>
        <taxon>Legionella</taxon>
    </lineage>
</organism>
<accession>A0A098GGK5</accession>
<dbReference type="AlphaFoldDB" id="A0A098GGK5"/>
<evidence type="ECO:0000313" key="1">
    <source>
        <dbReference type="EMBL" id="CEG61619.1"/>
    </source>
</evidence>
<evidence type="ECO:0000313" key="2">
    <source>
        <dbReference type="Proteomes" id="UP000032414"/>
    </source>
</evidence>
<name>A0A098GGK5_LEGMI</name>
<reference evidence="2" key="1">
    <citation type="submission" date="2014-09" db="EMBL/GenBank/DDBJ databases">
        <authorList>
            <person name="Gomez-Valero L."/>
        </authorList>
    </citation>
    <scope>NUCLEOTIDE SEQUENCE [LARGE SCALE GENOMIC DNA]</scope>
    <source>
        <strain evidence="2">ATCC33218</strain>
    </source>
</reference>
<dbReference type="HOGENOM" id="CLU_3318322_0_0_6"/>
<protein>
    <submittedName>
        <fullName evidence="1">Uncharacterized protein</fullName>
    </submittedName>
</protein>
<gene>
    <name evidence="1" type="ORF">LMI_2350</name>
</gene>
<dbReference type="Proteomes" id="UP000032414">
    <property type="component" value="Chromosome I"/>
</dbReference>
<dbReference type="KEGG" id="tmc:LMI_2350"/>
<proteinExistence type="predicted"/>